<organism evidence="2 3">
    <name type="scientific">Saccharothrix variisporea</name>
    <dbReference type="NCBI Taxonomy" id="543527"/>
    <lineage>
        <taxon>Bacteria</taxon>
        <taxon>Bacillati</taxon>
        <taxon>Actinomycetota</taxon>
        <taxon>Actinomycetes</taxon>
        <taxon>Pseudonocardiales</taxon>
        <taxon>Pseudonocardiaceae</taxon>
        <taxon>Saccharothrix</taxon>
    </lineage>
</organism>
<sequence>MRAVRVLGGCGAYPEPGRACSGFLVEWDGFRLVLDLGYATLPRLLRHCPDGSVDAVVVTHEHPDHCIDLHGLFRMRFYGGAAGSGAAGGGAAGGRVPLYCPPGVLTRLGALEPEVDLTAVFDVHDLPGRYRVGPFELTGVPLPHYVPNAGVRLEADGVVLAYTGDTGPSPALAELGRDADLYIVEATDRIGETEQPCRNLLTSTEAGRWASRAGARTLMLTHFWPGNDRSAAAAAARAEFTGDVLTAEEDLLVPLPPPLPDVPGR</sequence>
<evidence type="ECO:0000313" key="3">
    <source>
        <dbReference type="Proteomes" id="UP000272729"/>
    </source>
</evidence>
<dbReference type="CDD" id="cd07716">
    <property type="entry name" value="RNaseZ_short-form-like_MBL-fold"/>
    <property type="match status" value="1"/>
</dbReference>
<dbReference type="Gene3D" id="3.60.15.10">
    <property type="entry name" value="Ribonuclease Z/Hydroxyacylglutathione hydrolase-like"/>
    <property type="match status" value="1"/>
</dbReference>
<dbReference type="SMART" id="SM00849">
    <property type="entry name" value="Lactamase_B"/>
    <property type="match status" value="1"/>
</dbReference>
<evidence type="ECO:0000313" key="2">
    <source>
        <dbReference type="EMBL" id="RKT68580.1"/>
    </source>
</evidence>
<dbReference type="InterPro" id="IPR001279">
    <property type="entry name" value="Metallo-B-lactamas"/>
</dbReference>
<reference evidence="2 3" key="1">
    <citation type="submission" date="2018-10" db="EMBL/GenBank/DDBJ databases">
        <title>Sequencing the genomes of 1000 actinobacteria strains.</title>
        <authorList>
            <person name="Klenk H.-P."/>
        </authorList>
    </citation>
    <scope>NUCLEOTIDE SEQUENCE [LARGE SCALE GENOMIC DNA]</scope>
    <source>
        <strain evidence="2 3">DSM 43911</strain>
    </source>
</reference>
<feature type="domain" description="Metallo-beta-lactamase" evidence="1">
    <location>
        <begin position="19"/>
        <end position="205"/>
    </location>
</feature>
<dbReference type="InterPro" id="IPR036866">
    <property type="entry name" value="RibonucZ/Hydroxyglut_hydro"/>
</dbReference>
<dbReference type="Proteomes" id="UP000272729">
    <property type="component" value="Unassembled WGS sequence"/>
</dbReference>
<dbReference type="GO" id="GO:0042781">
    <property type="term" value="F:3'-tRNA processing endoribonuclease activity"/>
    <property type="evidence" value="ECO:0007669"/>
    <property type="project" value="TreeGrafter"/>
</dbReference>
<proteinExistence type="predicted"/>
<dbReference type="PANTHER" id="PTHR46018">
    <property type="entry name" value="ZINC PHOSPHODIESTERASE ELAC PROTEIN 1"/>
    <property type="match status" value="1"/>
</dbReference>
<protein>
    <submittedName>
        <fullName evidence="2">Ribonuclease BN (tRNA processing enzyme)</fullName>
    </submittedName>
</protein>
<comment type="caution">
    <text evidence="2">The sequence shown here is derived from an EMBL/GenBank/DDBJ whole genome shotgun (WGS) entry which is preliminary data.</text>
</comment>
<dbReference type="EMBL" id="RBXR01000001">
    <property type="protein sequence ID" value="RKT68580.1"/>
    <property type="molecule type" value="Genomic_DNA"/>
</dbReference>
<dbReference type="PANTHER" id="PTHR46018:SF4">
    <property type="entry name" value="METALLO-HYDROLASE YHFI-RELATED"/>
    <property type="match status" value="1"/>
</dbReference>
<dbReference type="AlphaFoldDB" id="A0A495X3Q1"/>
<dbReference type="OrthoDB" id="9800940at2"/>
<dbReference type="RefSeq" id="WP_121219702.1">
    <property type="nucleotide sequence ID" value="NZ_JBIUBA010000049.1"/>
</dbReference>
<dbReference type="SUPFAM" id="SSF56281">
    <property type="entry name" value="Metallo-hydrolase/oxidoreductase"/>
    <property type="match status" value="1"/>
</dbReference>
<name>A0A495X3Q1_9PSEU</name>
<gene>
    <name evidence="2" type="ORF">DFJ66_1772</name>
</gene>
<dbReference type="Pfam" id="PF12706">
    <property type="entry name" value="Lactamase_B_2"/>
    <property type="match status" value="1"/>
</dbReference>
<keyword evidence="3" id="KW-1185">Reference proteome</keyword>
<evidence type="ECO:0000259" key="1">
    <source>
        <dbReference type="SMART" id="SM00849"/>
    </source>
</evidence>
<accession>A0A495X3Q1</accession>